<evidence type="ECO:0000256" key="2">
    <source>
        <dbReference type="SAM" id="Phobius"/>
    </source>
</evidence>
<organism evidence="3 4">
    <name type="scientific">Candidatus Woesebacteria bacterium GW2011_GWC2_45_9</name>
    <dbReference type="NCBI Taxonomy" id="1618589"/>
    <lineage>
        <taxon>Bacteria</taxon>
        <taxon>Candidatus Woeseibacteriota</taxon>
    </lineage>
</organism>
<keyword evidence="3" id="KW-0401">Integrin</keyword>
<reference evidence="3 4" key="1">
    <citation type="journal article" date="2015" name="Nature">
        <title>rRNA introns, odd ribosomes, and small enigmatic genomes across a large radiation of phyla.</title>
        <authorList>
            <person name="Brown C.T."/>
            <person name="Hug L.A."/>
            <person name="Thomas B.C."/>
            <person name="Sharon I."/>
            <person name="Castelle C.J."/>
            <person name="Singh A."/>
            <person name="Wilkins M.J."/>
            <person name="Williams K.H."/>
            <person name="Banfield J.F."/>
        </authorList>
    </citation>
    <scope>NUCLEOTIDE SEQUENCE [LARGE SCALE GENOMIC DNA]</scope>
</reference>
<dbReference type="AlphaFoldDB" id="A0A0G1N938"/>
<dbReference type="STRING" id="1618589.UX25_C0023G0002"/>
<dbReference type="Proteomes" id="UP000034922">
    <property type="component" value="Unassembled WGS sequence"/>
</dbReference>
<sequence>MRRFTIQPLVGQIKMKTFFKNKIVTVLILVATLILAGVAIFTAYRLYQLRQQAVAPTAPESKPKAAVPEACTALTFTIATPTPGGSPTPTPTTTGSPTATPSGSPTATPTATSTSSPTATATATPTSSPIAQVSPTATSTAGPLAQASPGATAQPSLPDAGTSWPTIVGLGIGVLLLLGSLLLAL</sequence>
<evidence type="ECO:0000313" key="4">
    <source>
        <dbReference type="Proteomes" id="UP000034922"/>
    </source>
</evidence>
<gene>
    <name evidence="3" type="ORF">UX25_C0023G0002</name>
</gene>
<evidence type="ECO:0000256" key="1">
    <source>
        <dbReference type="SAM" id="MobiDB-lite"/>
    </source>
</evidence>
<protein>
    <submittedName>
        <fullName evidence="3">Integrin alpha beta-propellor repeat protein</fullName>
    </submittedName>
</protein>
<feature type="compositionally biased region" description="Low complexity" evidence="1">
    <location>
        <begin position="91"/>
        <end position="129"/>
    </location>
</feature>
<proteinExistence type="predicted"/>
<keyword evidence="2" id="KW-1133">Transmembrane helix</keyword>
<feature type="region of interest" description="Disordered" evidence="1">
    <location>
        <begin position="77"/>
        <end position="158"/>
    </location>
</feature>
<keyword evidence="2" id="KW-0812">Transmembrane</keyword>
<dbReference type="GO" id="GO:0007229">
    <property type="term" value="P:integrin-mediated signaling pathway"/>
    <property type="evidence" value="ECO:0007669"/>
    <property type="project" value="UniProtKB-KW"/>
</dbReference>
<evidence type="ECO:0000313" key="3">
    <source>
        <dbReference type="EMBL" id="KKU16847.1"/>
    </source>
</evidence>
<comment type="caution">
    <text evidence="3">The sequence shown here is derived from an EMBL/GenBank/DDBJ whole genome shotgun (WGS) entry which is preliminary data.</text>
</comment>
<keyword evidence="2" id="KW-0472">Membrane</keyword>
<name>A0A0G1N938_9BACT</name>
<feature type="compositionally biased region" description="Polar residues" evidence="1">
    <location>
        <begin position="130"/>
        <end position="141"/>
    </location>
</feature>
<dbReference type="EMBL" id="LCLM01000023">
    <property type="protein sequence ID" value="KKU16847.1"/>
    <property type="molecule type" value="Genomic_DNA"/>
</dbReference>
<feature type="transmembrane region" description="Helical" evidence="2">
    <location>
        <begin position="23"/>
        <end position="44"/>
    </location>
</feature>
<accession>A0A0G1N938</accession>
<feature type="transmembrane region" description="Helical" evidence="2">
    <location>
        <begin position="164"/>
        <end position="184"/>
    </location>
</feature>